<comment type="caution">
    <text evidence="1">The sequence shown here is derived from an EMBL/GenBank/DDBJ whole genome shotgun (WGS) entry which is preliminary data.</text>
</comment>
<dbReference type="STRING" id="1437606.BBOH_0668"/>
<reference evidence="1 2" key="1">
    <citation type="submission" date="2014-03" db="EMBL/GenBank/DDBJ databases">
        <title>Genomics of Bifidobacteria.</title>
        <authorList>
            <person name="Ventura M."/>
            <person name="Milani C."/>
            <person name="Lugli G.A."/>
        </authorList>
    </citation>
    <scope>NUCLEOTIDE SEQUENCE [LARGE SCALE GENOMIC DNA]</scope>
    <source>
        <strain evidence="1 2">DSM 22767</strain>
    </source>
</reference>
<evidence type="ECO:0000313" key="2">
    <source>
        <dbReference type="Proteomes" id="UP000029096"/>
    </source>
</evidence>
<gene>
    <name evidence="1" type="ORF">BBOH_0668</name>
</gene>
<protein>
    <submittedName>
        <fullName evidence="1">Uncharacterized protein</fullName>
    </submittedName>
</protein>
<dbReference type="Proteomes" id="UP000029096">
    <property type="component" value="Unassembled WGS sequence"/>
</dbReference>
<organism evidence="1 2">
    <name type="scientific">Bifidobacterium bohemicum DSM 22767</name>
    <dbReference type="NCBI Taxonomy" id="1437606"/>
    <lineage>
        <taxon>Bacteria</taxon>
        <taxon>Bacillati</taxon>
        <taxon>Actinomycetota</taxon>
        <taxon>Actinomycetes</taxon>
        <taxon>Bifidobacteriales</taxon>
        <taxon>Bifidobacteriaceae</taxon>
        <taxon>Bifidobacterium</taxon>
    </lineage>
</organism>
<proteinExistence type="predicted"/>
<evidence type="ECO:0000313" key="1">
    <source>
        <dbReference type="EMBL" id="KFI45864.1"/>
    </source>
</evidence>
<name>A0A086ZH64_9BIFI</name>
<accession>A0A086ZH64</accession>
<keyword evidence="2" id="KW-1185">Reference proteome</keyword>
<dbReference type="EMBL" id="JGYP01000002">
    <property type="protein sequence ID" value="KFI45864.1"/>
    <property type="molecule type" value="Genomic_DNA"/>
</dbReference>
<dbReference type="AlphaFoldDB" id="A0A086ZH64"/>
<sequence length="48" mass="5276">MYQRPPIADESKSVVACLTTGNNAFANVKQNVTWQDKNDPNNIVRIGG</sequence>